<accession>A0ABU8XTP0</accession>
<dbReference type="EMBL" id="JBBLZC010000014">
    <property type="protein sequence ID" value="MEK0084416.1"/>
    <property type="molecule type" value="Genomic_DNA"/>
</dbReference>
<dbReference type="RefSeq" id="WP_418160264.1">
    <property type="nucleotide sequence ID" value="NZ_JBBLZC010000014.1"/>
</dbReference>
<comment type="caution">
    <text evidence="2">The sequence shown here is derived from an EMBL/GenBank/DDBJ whole genome shotgun (WGS) entry which is preliminary data.</text>
</comment>
<dbReference type="Proteomes" id="UP001375743">
    <property type="component" value="Unassembled WGS sequence"/>
</dbReference>
<keyword evidence="3" id="KW-1185">Reference proteome</keyword>
<sequence length="195" mass="20385">MRASTSVSTGAEPMIARHTLAPRPGGAVSRRRMLMFPITRIALAGALGLALLMPQGLQAQAMIYPNAGQTPEQLNQDRAACQNQATAQSGYNPSQPAAVPAPARPQAGQRLAGAARGAAAGALVEGTTSKSEREIEDPSQAAARAGAMVGGSRQRQGRREARRDTRQQQATPSQQQAAFSQSFTACMTAKGYTVQ</sequence>
<name>A0ABU8XTP0_9PROT</name>
<feature type="region of interest" description="Disordered" evidence="1">
    <location>
        <begin position="84"/>
        <end position="179"/>
    </location>
</feature>
<protein>
    <recommendedName>
        <fullName evidence="4">YMGG-like Gly-zipper domain-containing protein</fullName>
    </recommendedName>
</protein>
<feature type="compositionally biased region" description="Low complexity" evidence="1">
    <location>
        <begin position="93"/>
        <end position="123"/>
    </location>
</feature>
<evidence type="ECO:0008006" key="4">
    <source>
        <dbReference type="Google" id="ProtNLM"/>
    </source>
</evidence>
<evidence type="ECO:0000256" key="1">
    <source>
        <dbReference type="SAM" id="MobiDB-lite"/>
    </source>
</evidence>
<organism evidence="2 3">
    <name type="scientific">Benzoatithermus flavus</name>
    <dbReference type="NCBI Taxonomy" id="3108223"/>
    <lineage>
        <taxon>Bacteria</taxon>
        <taxon>Pseudomonadati</taxon>
        <taxon>Pseudomonadota</taxon>
        <taxon>Alphaproteobacteria</taxon>
        <taxon>Geminicoccales</taxon>
        <taxon>Geminicoccaceae</taxon>
        <taxon>Benzoatithermus</taxon>
    </lineage>
</organism>
<evidence type="ECO:0000313" key="2">
    <source>
        <dbReference type="EMBL" id="MEK0084416.1"/>
    </source>
</evidence>
<reference evidence="2 3" key="1">
    <citation type="submission" date="2024-01" db="EMBL/GenBank/DDBJ databases">
        <title>Multi-omics insights into the function and evolution of sodium benzoate biodegradation pathways in Benzoatithermus flavus gen. nov., sp. nov. from hot spring.</title>
        <authorList>
            <person name="Hu C.-J."/>
            <person name="Li W.-J."/>
        </authorList>
    </citation>
    <scope>NUCLEOTIDE SEQUENCE [LARGE SCALE GENOMIC DNA]</scope>
    <source>
        <strain evidence="2 3">SYSU G07066</strain>
    </source>
</reference>
<feature type="compositionally biased region" description="Low complexity" evidence="1">
    <location>
        <begin position="167"/>
        <end position="179"/>
    </location>
</feature>
<gene>
    <name evidence="2" type="ORF">U1T56_14760</name>
</gene>
<feature type="compositionally biased region" description="Basic and acidic residues" evidence="1">
    <location>
        <begin position="157"/>
        <end position="166"/>
    </location>
</feature>
<proteinExistence type="predicted"/>
<evidence type="ECO:0000313" key="3">
    <source>
        <dbReference type="Proteomes" id="UP001375743"/>
    </source>
</evidence>